<evidence type="ECO:0000313" key="4">
    <source>
        <dbReference type="Proteomes" id="UP000811246"/>
    </source>
</evidence>
<comment type="caution">
    <text evidence="3">The sequence shown here is derived from an EMBL/GenBank/DDBJ whole genome shotgun (WGS) entry which is preliminary data.</text>
</comment>
<dbReference type="PROSITE" id="PS50222">
    <property type="entry name" value="EF_HAND_2"/>
    <property type="match status" value="1"/>
</dbReference>
<dbReference type="Gene3D" id="1.10.238.10">
    <property type="entry name" value="EF-hand"/>
    <property type="match status" value="1"/>
</dbReference>
<dbReference type="EMBL" id="CM031839">
    <property type="protein sequence ID" value="KAG6674701.1"/>
    <property type="molecule type" value="Genomic_DNA"/>
</dbReference>
<reference evidence="3" key="1">
    <citation type="submission" date="2021-01" db="EMBL/GenBank/DDBJ databases">
        <authorList>
            <person name="Lovell J.T."/>
            <person name="Bentley N."/>
            <person name="Bhattarai G."/>
            <person name="Jenkins J.W."/>
            <person name="Sreedasyam A."/>
            <person name="Alarcon Y."/>
            <person name="Bock C."/>
            <person name="Boston L."/>
            <person name="Carlson J."/>
            <person name="Cervantes K."/>
            <person name="Clermont K."/>
            <person name="Krom N."/>
            <person name="Kubenka K."/>
            <person name="Mamidi S."/>
            <person name="Mattison C."/>
            <person name="Monteros M."/>
            <person name="Pisani C."/>
            <person name="Plott C."/>
            <person name="Rajasekar S."/>
            <person name="Rhein H.S."/>
            <person name="Rohla C."/>
            <person name="Song M."/>
            <person name="Hilaire R.S."/>
            <person name="Shu S."/>
            <person name="Wells L."/>
            <person name="Wang X."/>
            <person name="Webber J."/>
            <person name="Heerema R.J."/>
            <person name="Klein P."/>
            <person name="Conner P."/>
            <person name="Grauke L."/>
            <person name="Grimwood J."/>
            <person name="Schmutz J."/>
            <person name="Randall J.J."/>
        </authorList>
    </citation>
    <scope>NUCLEOTIDE SEQUENCE</scope>
    <source>
        <tissue evidence="3">Leaf</tissue>
    </source>
</reference>
<dbReference type="InterPro" id="IPR018247">
    <property type="entry name" value="EF_Hand_1_Ca_BS"/>
</dbReference>
<evidence type="ECO:0000313" key="3">
    <source>
        <dbReference type="EMBL" id="KAG6674701.1"/>
    </source>
</evidence>
<organism evidence="3 4">
    <name type="scientific">Carya illinoinensis</name>
    <name type="common">Pecan</name>
    <dbReference type="NCBI Taxonomy" id="32201"/>
    <lineage>
        <taxon>Eukaryota</taxon>
        <taxon>Viridiplantae</taxon>
        <taxon>Streptophyta</taxon>
        <taxon>Embryophyta</taxon>
        <taxon>Tracheophyta</taxon>
        <taxon>Spermatophyta</taxon>
        <taxon>Magnoliopsida</taxon>
        <taxon>eudicotyledons</taxon>
        <taxon>Gunneridae</taxon>
        <taxon>Pentapetalae</taxon>
        <taxon>rosids</taxon>
        <taxon>fabids</taxon>
        <taxon>Fagales</taxon>
        <taxon>Juglandaceae</taxon>
        <taxon>Carya</taxon>
    </lineage>
</organism>
<sequence length="95" mass="10755">MVRALPSKPEAHDNPKGVPYSREDLMDVFNKCDKNGDGKLSRNELQAAFKVLGSNCPFFVAIGELLLGDKNRDGFINKQEMEKLIDNVEKLRYVK</sequence>
<dbReference type="InterPro" id="IPR011992">
    <property type="entry name" value="EF-hand-dom_pair"/>
</dbReference>
<proteinExistence type="predicted"/>
<dbReference type="PROSITE" id="PS00018">
    <property type="entry name" value="EF_HAND_1"/>
    <property type="match status" value="2"/>
</dbReference>
<name>A0A922A994_CARIL</name>
<dbReference type="Pfam" id="PF13499">
    <property type="entry name" value="EF-hand_7"/>
    <property type="match status" value="1"/>
</dbReference>
<dbReference type="GO" id="GO:0005509">
    <property type="term" value="F:calcium ion binding"/>
    <property type="evidence" value="ECO:0007669"/>
    <property type="project" value="InterPro"/>
</dbReference>
<dbReference type="AlphaFoldDB" id="A0A922A994"/>
<keyword evidence="1" id="KW-0106">Calcium</keyword>
<protein>
    <recommendedName>
        <fullName evidence="2">EF-hand domain-containing protein</fullName>
    </recommendedName>
</protein>
<dbReference type="OrthoDB" id="26525at2759"/>
<dbReference type="InterPro" id="IPR002048">
    <property type="entry name" value="EF_hand_dom"/>
</dbReference>
<evidence type="ECO:0000256" key="1">
    <source>
        <dbReference type="ARBA" id="ARBA00022837"/>
    </source>
</evidence>
<dbReference type="CDD" id="cd00051">
    <property type="entry name" value="EFh"/>
    <property type="match status" value="1"/>
</dbReference>
<evidence type="ECO:0000259" key="2">
    <source>
        <dbReference type="PROSITE" id="PS50222"/>
    </source>
</evidence>
<dbReference type="Proteomes" id="UP000811246">
    <property type="component" value="Chromosome 15"/>
</dbReference>
<feature type="domain" description="EF-hand" evidence="2">
    <location>
        <begin position="20"/>
        <end position="55"/>
    </location>
</feature>
<accession>A0A922A994</accession>
<dbReference type="SMART" id="SM00054">
    <property type="entry name" value="EFh"/>
    <property type="match status" value="2"/>
</dbReference>
<dbReference type="SUPFAM" id="SSF47473">
    <property type="entry name" value="EF-hand"/>
    <property type="match status" value="1"/>
</dbReference>
<gene>
    <name evidence="3" type="ORF">I3842_15G057400</name>
</gene>